<dbReference type="EMBL" id="OX459944">
    <property type="protein sequence ID" value="CAI9178832.1"/>
    <property type="molecule type" value="Genomic_DNA"/>
</dbReference>
<keyword evidence="3" id="KW-1185">Reference proteome</keyword>
<sequence length="253" mass="26871">MPARLSPSPSWRAGRLGHPERAGRGAAGQAPAASHSVLWASARDLQLTSPKFPAPAPPRPSRRARLGACARTRSPSGRAFSAGAERAEVQGGGGGVGWRMGGTGGPFPAQAASPPLPRRQEPCAQAQVSVSTCVYTCPKPALGVHGRPPLSASGEFGARRRVCALFGFRHPWGRPGGPCRPEQRWSRFWDPLPLEEGGAHVEESLARFGGRGDAAQKMLETFPSKKVLPWRSRCYLPQMLLEFSGTGDAPSGR</sequence>
<feature type="region of interest" description="Disordered" evidence="1">
    <location>
        <begin position="1"/>
        <end position="35"/>
    </location>
</feature>
<evidence type="ECO:0000313" key="2">
    <source>
        <dbReference type="EMBL" id="CAI9178832.1"/>
    </source>
</evidence>
<accession>A0ABN8ZXZ6</accession>
<proteinExistence type="predicted"/>
<dbReference type="Proteomes" id="UP001176941">
    <property type="component" value="Chromosome 8"/>
</dbReference>
<evidence type="ECO:0000256" key="1">
    <source>
        <dbReference type="SAM" id="MobiDB-lite"/>
    </source>
</evidence>
<protein>
    <submittedName>
        <fullName evidence="2">Uncharacterized protein</fullName>
    </submittedName>
</protein>
<gene>
    <name evidence="2" type="ORF">MRATA1EN1_LOCUS27794</name>
</gene>
<reference evidence="2" key="1">
    <citation type="submission" date="2023-04" db="EMBL/GenBank/DDBJ databases">
        <authorList>
            <consortium name="ELIXIR-Norway"/>
        </authorList>
    </citation>
    <scope>NUCLEOTIDE SEQUENCE [LARGE SCALE GENOMIC DNA]</scope>
</reference>
<evidence type="ECO:0000313" key="3">
    <source>
        <dbReference type="Proteomes" id="UP001176941"/>
    </source>
</evidence>
<organism evidence="2 3">
    <name type="scientific">Rangifer tarandus platyrhynchus</name>
    <name type="common">Svalbard reindeer</name>
    <dbReference type="NCBI Taxonomy" id="3082113"/>
    <lineage>
        <taxon>Eukaryota</taxon>
        <taxon>Metazoa</taxon>
        <taxon>Chordata</taxon>
        <taxon>Craniata</taxon>
        <taxon>Vertebrata</taxon>
        <taxon>Euteleostomi</taxon>
        <taxon>Mammalia</taxon>
        <taxon>Eutheria</taxon>
        <taxon>Laurasiatheria</taxon>
        <taxon>Artiodactyla</taxon>
        <taxon>Ruminantia</taxon>
        <taxon>Pecora</taxon>
        <taxon>Cervidae</taxon>
        <taxon>Odocoileinae</taxon>
        <taxon>Rangifer</taxon>
    </lineage>
</organism>
<name>A0ABN8ZXZ6_RANTA</name>
<feature type="region of interest" description="Disordered" evidence="1">
    <location>
        <begin position="72"/>
        <end position="92"/>
    </location>
</feature>